<dbReference type="EMBL" id="DS985589">
    <property type="protein sequence ID" value="EDV18790.1"/>
    <property type="molecule type" value="Genomic_DNA"/>
</dbReference>
<dbReference type="KEGG" id="tad:TRIADDRAFT_62739"/>
<dbReference type="HOGENOM" id="CLU_1962390_0_0_1"/>
<reference evidence="1 2" key="1">
    <citation type="journal article" date="2008" name="Nature">
        <title>The Trichoplax genome and the nature of placozoans.</title>
        <authorList>
            <person name="Srivastava M."/>
            <person name="Begovic E."/>
            <person name="Chapman J."/>
            <person name="Putnam N.H."/>
            <person name="Hellsten U."/>
            <person name="Kawashima T."/>
            <person name="Kuo A."/>
            <person name="Mitros T."/>
            <person name="Salamov A."/>
            <person name="Carpenter M.L."/>
            <person name="Signorovitch A.Y."/>
            <person name="Moreno M.A."/>
            <person name="Kamm K."/>
            <person name="Grimwood J."/>
            <person name="Schmutz J."/>
            <person name="Shapiro H."/>
            <person name="Grigoriev I.V."/>
            <person name="Buss L.W."/>
            <person name="Schierwater B."/>
            <person name="Dellaporta S.L."/>
            <person name="Rokhsar D.S."/>
        </authorList>
    </citation>
    <scope>NUCLEOTIDE SEQUENCE [LARGE SCALE GENOMIC DNA]</scope>
    <source>
        <strain evidence="1 2">Grell-BS-1999</strain>
    </source>
</reference>
<dbReference type="Proteomes" id="UP000009022">
    <property type="component" value="Unassembled WGS sequence"/>
</dbReference>
<evidence type="ECO:0000313" key="2">
    <source>
        <dbReference type="Proteomes" id="UP000009022"/>
    </source>
</evidence>
<gene>
    <name evidence="1" type="ORF">TRIADDRAFT_62739</name>
</gene>
<protein>
    <submittedName>
        <fullName evidence="1">Uncharacterized protein</fullName>
    </submittedName>
</protein>
<evidence type="ECO:0000313" key="1">
    <source>
        <dbReference type="EMBL" id="EDV18790.1"/>
    </source>
</evidence>
<dbReference type="RefSeq" id="XP_002118724.1">
    <property type="nucleotide sequence ID" value="XM_002118688.1"/>
</dbReference>
<sequence>MAIRNGIAKLEHKNKYNILEEKFNKSASATCSLRSDDLSEMSTICNAIRNSFTNMVQSLNEFQKLINTLGNKLLEINGIAVQQEKDYYEYYSYKLNNIIHELYRPLIAFTKATDQKQKMVWFDYHRRN</sequence>
<proteinExistence type="predicted"/>
<name>B3SEQ5_TRIAD</name>
<organism evidence="1 2">
    <name type="scientific">Trichoplax adhaerens</name>
    <name type="common">Trichoplax reptans</name>
    <dbReference type="NCBI Taxonomy" id="10228"/>
    <lineage>
        <taxon>Eukaryota</taxon>
        <taxon>Metazoa</taxon>
        <taxon>Placozoa</taxon>
        <taxon>Uniplacotomia</taxon>
        <taxon>Trichoplacea</taxon>
        <taxon>Trichoplacidae</taxon>
        <taxon>Trichoplax</taxon>
    </lineage>
</organism>
<dbReference type="GeneID" id="6759938"/>
<accession>B3SEQ5</accession>
<keyword evidence="2" id="KW-1185">Reference proteome</keyword>
<dbReference type="InParanoid" id="B3SEQ5"/>
<dbReference type="CTD" id="6759938"/>
<dbReference type="AlphaFoldDB" id="B3SEQ5"/>